<dbReference type="AlphaFoldDB" id="A0ABD6DDE3"/>
<evidence type="ECO:0000313" key="2">
    <source>
        <dbReference type="EMBL" id="MFD1644242.1"/>
    </source>
</evidence>
<protein>
    <submittedName>
        <fullName evidence="2">Group I intron-associated PD-(D/E)XK endonuclease</fullName>
    </submittedName>
</protein>
<dbReference type="InterPro" id="IPR021671">
    <property type="entry name" value="PD(D/E)XK_Endonuc"/>
</dbReference>
<dbReference type="GO" id="GO:0004519">
    <property type="term" value="F:endonuclease activity"/>
    <property type="evidence" value="ECO:0007669"/>
    <property type="project" value="UniProtKB-KW"/>
</dbReference>
<proteinExistence type="predicted"/>
<dbReference type="InterPro" id="IPR011856">
    <property type="entry name" value="tRNA_endonuc-like_dom_sf"/>
</dbReference>
<comment type="caution">
    <text evidence="2">The sequence shown here is derived from an EMBL/GenBank/DDBJ whole genome shotgun (WGS) entry which is preliminary data.</text>
</comment>
<keyword evidence="2" id="KW-0378">Hydrolase</keyword>
<name>A0ABD6DDE3_9EURY</name>
<feature type="domain" description="PD(D/E)XK endonuclease" evidence="1">
    <location>
        <begin position="1"/>
        <end position="133"/>
    </location>
</feature>
<evidence type="ECO:0000313" key="3">
    <source>
        <dbReference type="Proteomes" id="UP001597034"/>
    </source>
</evidence>
<keyword evidence="2" id="KW-0540">Nuclease</keyword>
<accession>A0ABD6DDE3</accession>
<keyword evidence="2" id="KW-0255">Endonuclease</keyword>
<dbReference type="RefSeq" id="WP_256399522.1">
    <property type="nucleotide sequence ID" value="NZ_JANHJR010000002.1"/>
</dbReference>
<reference evidence="2 3" key="1">
    <citation type="journal article" date="2019" name="Int. J. Syst. Evol. Microbiol.">
        <title>The Global Catalogue of Microorganisms (GCM) 10K type strain sequencing project: providing services to taxonomists for standard genome sequencing and annotation.</title>
        <authorList>
            <consortium name="The Broad Institute Genomics Platform"/>
            <consortium name="The Broad Institute Genome Sequencing Center for Infectious Disease"/>
            <person name="Wu L."/>
            <person name="Ma J."/>
        </authorList>
    </citation>
    <scope>NUCLEOTIDE SEQUENCE [LARGE SCALE GENOMIC DNA]</scope>
    <source>
        <strain evidence="2 3">CGMCC 1.10390</strain>
    </source>
</reference>
<dbReference type="Proteomes" id="UP001597034">
    <property type="component" value="Unassembled WGS sequence"/>
</dbReference>
<organism evidence="2 3">
    <name type="scientific">Haloarchaeobius litoreus</name>
    <dbReference type="NCBI Taxonomy" id="755306"/>
    <lineage>
        <taxon>Archaea</taxon>
        <taxon>Methanobacteriati</taxon>
        <taxon>Methanobacteriota</taxon>
        <taxon>Stenosarchaea group</taxon>
        <taxon>Halobacteria</taxon>
        <taxon>Halobacteriales</taxon>
        <taxon>Halorubellaceae</taxon>
        <taxon>Haloarchaeobius</taxon>
    </lineage>
</organism>
<dbReference type="Pfam" id="PF11645">
    <property type="entry name" value="PDDEXK_5"/>
    <property type="match status" value="1"/>
</dbReference>
<evidence type="ECO:0000259" key="1">
    <source>
        <dbReference type="Pfam" id="PF11645"/>
    </source>
</evidence>
<sequence>MNPSRRGDETEAILLARLLECGCSVAVPFGDSDRYDLLVDDDGYLFRVQCKTGSWVNGTVRFKLYSPTVTDGERVDTGYTAAEVDAYAVYSPETEAAYWVPISETGTGEMRLRVEKPEPKAPRSRLNWASEYLLVERFG</sequence>
<keyword evidence="3" id="KW-1185">Reference proteome</keyword>
<gene>
    <name evidence="2" type="ORF">ACFSBL_00940</name>
</gene>
<dbReference type="Gene3D" id="3.40.1350.10">
    <property type="match status" value="1"/>
</dbReference>
<dbReference type="EMBL" id="JBHUDO010000001">
    <property type="protein sequence ID" value="MFD1644242.1"/>
    <property type="molecule type" value="Genomic_DNA"/>
</dbReference>